<proteinExistence type="predicted"/>
<evidence type="ECO:0000313" key="1">
    <source>
        <dbReference type="EMBL" id="GBP15748.1"/>
    </source>
</evidence>
<dbReference type="AlphaFoldDB" id="A0A4C1TP52"/>
<dbReference type="EMBL" id="BGZK01000074">
    <property type="protein sequence ID" value="GBP15748.1"/>
    <property type="molecule type" value="Genomic_DNA"/>
</dbReference>
<sequence length="139" mass="15747">MSFHKKLMLHVFASVLSYEIFKLRVIQNGSMTIGIRKIAQSHFDGPAGLREDFHASYSTYIYIYEAQRPQVGEGGGSERRSLNTMTIIERPNDCGDGHSFPYHVLRRPSKSDKILKQEVIGVRGPVVPNNITPEEKSRN</sequence>
<comment type="caution">
    <text evidence="1">The sequence shown here is derived from an EMBL/GenBank/DDBJ whole genome shotgun (WGS) entry which is preliminary data.</text>
</comment>
<reference evidence="1 2" key="1">
    <citation type="journal article" date="2019" name="Commun. Biol.">
        <title>The bagworm genome reveals a unique fibroin gene that provides high tensile strength.</title>
        <authorList>
            <person name="Kono N."/>
            <person name="Nakamura H."/>
            <person name="Ohtoshi R."/>
            <person name="Tomita M."/>
            <person name="Numata K."/>
            <person name="Arakawa K."/>
        </authorList>
    </citation>
    <scope>NUCLEOTIDE SEQUENCE [LARGE SCALE GENOMIC DNA]</scope>
</reference>
<evidence type="ECO:0000313" key="2">
    <source>
        <dbReference type="Proteomes" id="UP000299102"/>
    </source>
</evidence>
<protein>
    <submittedName>
        <fullName evidence="1">Uncharacterized protein</fullName>
    </submittedName>
</protein>
<dbReference type="Proteomes" id="UP000299102">
    <property type="component" value="Unassembled WGS sequence"/>
</dbReference>
<keyword evidence="2" id="KW-1185">Reference proteome</keyword>
<organism evidence="1 2">
    <name type="scientific">Eumeta variegata</name>
    <name type="common">Bagworm moth</name>
    <name type="synonym">Eumeta japonica</name>
    <dbReference type="NCBI Taxonomy" id="151549"/>
    <lineage>
        <taxon>Eukaryota</taxon>
        <taxon>Metazoa</taxon>
        <taxon>Ecdysozoa</taxon>
        <taxon>Arthropoda</taxon>
        <taxon>Hexapoda</taxon>
        <taxon>Insecta</taxon>
        <taxon>Pterygota</taxon>
        <taxon>Neoptera</taxon>
        <taxon>Endopterygota</taxon>
        <taxon>Lepidoptera</taxon>
        <taxon>Glossata</taxon>
        <taxon>Ditrysia</taxon>
        <taxon>Tineoidea</taxon>
        <taxon>Psychidae</taxon>
        <taxon>Oiketicinae</taxon>
        <taxon>Eumeta</taxon>
    </lineage>
</organism>
<gene>
    <name evidence="1" type="ORF">EVAR_93934_1</name>
</gene>
<name>A0A4C1TP52_EUMVA</name>
<accession>A0A4C1TP52</accession>